<dbReference type="Gene3D" id="3.30.70.2850">
    <property type="match status" value="1"/>
</dbReference>
<reference evidence="15 16" key="1">
    <citation type="submission" date="2020-01" db="EMBL/GenBank/DDBJ databases">
        <authorList>
            <person name="Gupta K D."/>
        </authorList>
    </citation>
    <scope>NUCLEOTIDE SEQUENCE [LARGE SCALE GENOMIC DNA]</scope>
</reference>
<comment type="catalytic activity">
    <reaction evidence="12">
        <text>RNA(n) + a ribonucleoside 5'-triphosphate = RNA(n+1) + diphosphate</text>
        <dbReference type="Rhea" id="RHEA:21248"/>
        <dbReference type="Rhea" id="RHEA-COMP:14527"/>
        <dbReference type="Rhea" id="RHEA-COMP:17342"/>
        <dbReference type="ChEBI" id="CHEBI:33019"/>
        <dbReference type="ChEBI" id="CHEBI:61557"/>
        <dbReference type="ChEBI" id="CHEBI:140395"/>
        <dbReference type="EC" id="2.7.7.6"/>
    </reaction>
</comment>
<dbReference type="GO" id="GO:0006351">
    <property type="term" value="P:DNA-templated transcription"/>
    <property type="evidence" value="ECO:0007669"/>
    <property type="project" value="InterPro"/>
</dbReference>
<dbReference type="InterPro" id="IPR007083">
    <property type="entry name" value="RNA_pol_Rpb1_4"/>
</dbReference>
<dbReference type="Pfam" id="PF05000">
    <property type="entry name" value="RNA_pol_Rpb1_4"/>
    <property type="match status" value="1"/>
</dbReference>
<sequence length="2151" mass="239536">MTMTLATLAISESVPIPGPSSQHWRPLQLCPFPSRSSLESEINETLAPVWNHEDIADITTDEAIREAEGVAQILLAPSSRDMYKMLLQTPPPTKPPNWTRSRIRRQHLITLGIPVNLDEVLPRANGKPLPPLEIHTRPMSAPPGGPRDQRYPNGGSSSNHNSRAGTPQPGQQGKFAQFGPKPELDMSRINKLLQLTHESLTMQPLANLDRYLADIRTQTANTSSLLTYLLQTRDVLQQDSETYNGLIAEMVGEAQKLKSGKLWKYLAKLRLLERGLLEAAQGIDDIRLRVRRRRAKDGDQGDDDAFPEEDMHGQPDETPHEFIARINLYVAVHLARSPKNTRDSYKDAPIYQARKDAINDFLKTCITKKCQNSDCGSVAYTYRKEGHIKIIEYDLSARQKGQLTRKRPDVLLAEKAGLFPLLSNSRKLPAAGEDAEMGSEKEDGDGDWDEDEEGEGEDVMSDAEKKAADSLPKAANGRIKSKRGRNERVMAPEECRAHLRRLFHNEAIMCALIFGRHGAFAPLSPDQISFASADMFFMEVIPVSPTRFRPPAKMADTLFEHPQNELLAKVLQTSYRMRDMSVSLREASQKGPNYDEAARKTIMSALLDRLVQLQIDVNSYMDSSKNPQIVRQGKLPPAGVKQGLEKKEGLFRKHMMGKRVNYAARSVISPDVNIEPNEIGIPPVFARKLTFPEPVTAANFHEMRQLVINGPHVYPGASMVEYESGEQQSLDKMTVEQRTAIANQLLTPHEGDRATSGKHSLTTRTAAVNKKVYRHLRDGDILILNRQPTLHKPSMMTHKARVLRGEKTIRMHYANCNSYNADFDGDEMNIHFPQNHVARAEAMMISNTDNQYLVPTSGNPIRGLIQDHVVAGVWMTCQNSFFDREEYFQLIYGALRPEDEIDPGTRLLTLPPTIWKPMPLWTGKQIISTVLKNVTPSQYEGLNMEGKTKVPGRLWGADSKEDKVIFMDGELLCGVLDKAAFGASDYGLVHSVYELYGPDVSGKLLGILSRLFTKFLQHRAFTCRMDDLMLTPAGDESRDDLLQKGKNLGLDGAIENFPSLGTASKADIPDALRALLEDVLRDDNKMAGLDMTVKTKLSKLTSFISDACLPAGLLRQFPYNHMQTMTLSGAKGSAVNVRQISCALGQQELEGRRVPVMVSGKTLPSFRPFETKAIAGGYVASRFLTGIKPQEFYFHCMAGREGLIDTAVKTSRSGYLQRCLIKHLEGLRVHYDNTVRGSDNSVYQFTYGGDALDVTKQKHLYQFPFIAQNNVSFARRLKPYQVSDVVDQGTAVAYMKKTFKRSADRPDKRKPSKRDKYVPALSVYNPSRYMGSTSEKFAAAVDEYVKSNSHQLLADANSTSKYPSRRKRMDPRDFRLLMNHKYMRSLVEPGEAVGLLASQGIGEPSTQMTLNTFHFAGHGAANVTLGIPRLREIVMTASQKPKTPSMTMKIRCGVLLQDISLFCKRASRVNLSQLVDNVTVYETLQVAGQARRTQFTVDINFYPKDEYQEEHDVDPLEILSAFGVKFPLTLKKEMLAEMKKLDADLKTQMAQLGQGKKVKSKDGESNEEEEEPVVDRRGDDEGSEVGDGDAEDAKHARQRKQLATYDSDDEEEETTGAYDDDALEAKFATPEETPAPPIKKLKSPSFKTRVAHVADLFQRHMHQCTSFDFEPEKCTFKIEFPSDMPKLLFVGIIERVCRTTVIREIPGILECFQVKEDSKKGGEPVIKLTTNGSNLRGMWEFAAGSDESILEDEHIYSNDIYSILKTYGVEMARAAILKEMAGIFAVYNIDVNRRHLELIADYMTFDGGYKPFNRKGISTNPSPLLKASYETTAAFLSDATLYGDFDDLTTPSGNIVLGKPNATGTGVFDVVMPTGHLELPLEQFIPSNPNLSAKPIRGSKRPHSPGDPNLFSPAKRRILESEGLLSPSKSRKTLLFSPSISPSRFSDVLTGPASPARVLDFGLPKNAGGDPVKPSTTDRCGLDATPPRRSSTKSLAPSPELKPRSGRITRNHDAFDALSDDNGRSESPSPPPSSYSRSNPVLVPRILPPQPDPTSIHYPGFVVFQDPHLVVFPPSSDHDEVGADVNMESDKPKENMPPRKVKKATMISSGSVESDMPAKKSSSDDSWSPFVDIKTPWRKKLQTGDDGRPRP</sequence>
<gene>
    <name evidence="15" type="ORF">AAE3_LOCUS2382</name>
</gene>
<evidence type="ECO:0000256" key="12">
    <source>
        <dbReference type="ARBA" id="ARBA00048552"/>
    </source>
</evidence>
<keyword evidence="10" id="KW-0804">Transcription</keyword>
<dbReference type="InterPro" id="IPR047107">
    <property type="entry name" value="DNA-dir_RNA_pol1_lsu_C"/>
</dbReference>
<dbReference type="EMBL" id="CACVBS010000028">
    <property type="protein sequence ID" value="CAA7259615.1"/>
    <property type="molecule type" value="Genomic_DNA"/>
</dbReference>
<evidence type="ECO:0000313" key="15">
    <source>
        <dbReference type="EMBL" id="CAA7259615.1"/>
    </source>
</evidence>
<dbReference type="Gene3D" id="1.10.132.30">
    <property type="match status" value="1"/>
</dbReference>
<dbReference type="SMART" id="SM00663">
    <property type="entry name" value="RPOLA_N"/>
    <property type="match status" value="1"/>
</dbReference>
<dbReference type="InterPro" id="IPR015699">
    <property type="entry name" value="DNA-dir_RNA_pol1_lsu_N"/>
</dbReference>
<keyword evidence="8" id="KW-0862">Zinc</keyword>
<evidence type="ECO:0000256" key="7">
    <source>
        <dbReference type="ARBA" id="ARBA00022723"/>
    </source>
</evidence>
<evidence type="ECO:0000256" key="10">
    <source>
        <dbReference type="ARBA" id="ARBA00023163"/>
    </source>
</evidence>
<dbReference type="Proteomes" id="UP000467700">
    <property type="component" value="Unassembled WGS sequence"/>
</dbReference>
<feature type="region of interest" description="Disordered" evidence="13">
    <location>
        <begin position="429"/>
        <end position="489"/>
    </location>
</feature>
<dbReference type="Gene3D" id="2.40.40.20">
    <property type="match status" value="1"/>
</dbReference>
<proteinExistence type="inferred from homology"/>
<dbReference type="PANTHER" id="PTHR19376">
    <property type="entry name" value="DNA-DIRECTED RNA POLYMERASE"/>
    <property type="match status" value="1"/>
</dbReference>
<keyword evidence="11" id="KW-0539">Nucleus</keyword>
<dbReference type="PANTHER" id="PTHR19376:SF11">
    <property type="entry name" value="DNA-DIRECTED RNA POLYMERASE I SUBUNIT RPA1"/>
    <property type="match status" value="1"/>
</dbReference>
<dbReference type="InterPro" id="IPR031355">
    <property type="entry name" value="YBL010C/LAA2-like"/>
</dbReference>
<dbReference type="Pfam" id="PF00623">
    <property type="entry name" value="RNA_pol_Rpb1_2"/>
    <property type="match status" value="1"/>
</dbReference>
<feature type="compositionally biased region" description="Acidic residues" evidence="13">
    <location>
        <begin position="1581"/>
        <end position="1590"/>
    </location>
</feature>
<comment type="subcellular location">
    <subcellularLocation>
        <location evidence="1">Nucleus</location>
    </subcellularLocation>
</comment>
<organism evidence="15 16">
    <name type="scientific">Cyclocybe aegerita</name>
    <name type="common">Black poplar mushroom</name>
    <name type="synonym">Agrocybe aegerita</name>
    <dbReference type="NCBI Taxonomy" id="1973307"/>
    <lineage>
        <taxon>Eukaryota</taxon>
        <taxon>Fungi</taxon>
        <taxon>Dikarya</taxon>
        <taxon>Basidiomycota</taxon>
        <taxon>Agaricomycotina</taxon>
        <taxon>Agaricomycetes</taxon>
        <taxon>Agaricomycetidae</taxon>
        <taxon>Agaricales</taxon>
        <taxon>Agaricineae</taxon>
        <taxon>Bolbitiaceae</taxon>
        <taxon>Cyclocybe</taxon>
    </lineage>
</organism>
<dbReference type="CDD" id="cd02735">
    <property type="entry name" value="RNAP_I_Rpa1_C"/>
    <property type="match status" value="1"/>
</dbReference>
<dbReference type="GO" id="GO:0005736">
    <property type="term" value="C:RNA polymerase I complex"/>
    <property type="evidence" value="ECO:0007669"/>
    <property type="project" value="TreeGrafter"/>
</dbReference>
<dbReference type="FunFam" id="3.30.1490.180:FF:000003">
    <property type="entry name" value="DNA-directed RNA polymerase subunit"/>
    <property type="match status" value="1"/>
</dbReference>
<dbReference type="InterPro" id="IPR045867">
    <property type="entry name" value="DNA-dir_RpoC_beta_prime"/>
</dbReference>
<dbReference type="CDD" id="cd01435">
    <property type="entry name" value="RNAP_I_RPA1_N"/>
    <property type="match status" value="1"/>
</dbReference>
<accession>A0A8S0VQD7</accession>
<keyword evidence="5" id="KW-0808">Transferase</keyword>
<dbReference type="FunFam" id="1.10.274.100:FF:000006">
    <property type="entry name" value="DNA-directed RNA polymerase subunit"/>
    <property type="match status" value="1"/>
</dbReference>
<evidence type="ECO:0000256" key="1">
    <source>
        <dbReference type="ARBA" id="ARBA00004123"/>
    </source>
</evidence>
<dbReference type="Gene3D" id="1.10.357.120">
    <property type="match status" value="1"/>
</dbReference>
<dbReference type="InterPro" id="IPR038120">
    <property type="entry name" value="Rpb1_funnel_sf"/>
</dbReference>
<keyword evidence="7" id="KW-0479">Metal-binding</keyword>
<dbReference type="InterPro" id="IPR007081">
    <property type="entry name" value="RNA_pol_Rpb1_5"/>
</dbReference>
<dbReference type="Gene3D" id="6.10.250.2940">
    <property type="match status" value="1"/>
</dbReference>
<evidence type="ECO:0000256" key="8">
    <source>
        <dbReference type="ARBA" id="ARBA00022833"/>
    </source>
</evidence>
<dbReference type="Pfam" id="PF17104">
    <property type="entry name" value="YBL010C_LAA2"/>
    <property type="match status" value="1"/>
</dbReference>
<dbReference type="InterPro" id="IPR000722">
    <property type="entry name" value="RNA_pol_asu"/>
</dbReference>
<comment type="caution">
    <text evidence="15">The sequence shown here is derived from an EMBL/GenBank/DDBJ whole genome shotgun (WGS) entry which is preliminary data.</text>
</comment>
<dbReference type="Gene3D" id="1.10.150.390">
    <property type="match status" value="1"/>
</dbReference>
<feature type="compositionally biased region" description="Polar residues" evidence="13">
    <location>
        <begin position="154"/>
        <end position="171"/>
    </location>
</feature>
<dbReference type="InterPro" id="IPR042102">
    <property type="entry name" value="RNA_pol_Rpb1_3_sf"/>
</dbReference>
<feature type="compositionally biased region" description="Basic and acidic residues" evidence="13">
    <location>
        <begin position="2142"/>
        <end position="2151"/>
    </location>
</feature>
<feature type="region of interest" description="Disordered" evidence="13">
    <location>
        <begin position="2084"/>
        <end position="2151"/>
    </location>
</feature>
<dbReference type="Gene3D" id="3.30.1490.180">
    <property type="entry name" value="RNA polymerase ii"/>
    <property type="match status" value="1"/>
</dbReference>
<keyword evidence="6" id="KW-0548">Nucleotidyltransferase</keyword>
<dbReference type="Gene3D" id="1.10.274.100">
    <property type="entry name" value="RNA polymerase Rpb1, domain 3"/>
    <property type="match status" value="1"/>
</dbReference>
<feature type="compositionally biased region" description="Acidic residues" evidence="13">
    <location>
        <begin position="433"/>
        <end position="461"/>
    </location>
</feature>
<evidence type="ECO:0000256" key="4">
    <source>
        <dbReference type="ARBA" id="ARBA00022478"/>
    </source>
</evidence>
<evidence type="ECO:0000256" key="2">
    <source>
        <dbReference type="ARBA" id="ARBA00006460"/>
    </source>
</evidence>
<feature type="region of interest" description="Disordered" evidence="13">
    <location>
        <begin position="127"/>
        <end position="181"/>
    </location>
</feature>
<dbReference type="GO" id="GO:0046872">
    <property type="term" value="F:metal ion binding"/>
    <property type="evidence" value="ECO:0007669"/>
    <property type="project" value="UniProtKB-KW"/>
</dbReference>
<feature type="compositionally biased region" description="Basic and acidic residues" evidence="13">
    <location>
        <begin position="2088"/>
        <end position="2097"/>
    </location>
</feature>
<protein>
    <recommendedName>
        <fullName evidence="3">DNA-directed RNA polymerase</fullName>
        <ecNumber evidence="3">2.7.7.6</ecNumber>
    </recommendedName>
</protein>
<comment type="similarity">
    <text evidence="2">Belongs to the RNA polymerase beta' chain family.</text>
</comment>
<dbReference type="EC" id="2.7.7.6" evidence="3"/>
<dbReference type="FunFam" id="2.40.40.20:FF:000019">
    <property type="entry name" value="DNA-directed RNA polymerase II subunit RPB1"/>
    <property type="match status" value="1"/>
</dbReference>
<dbReference type="InterPro" id="IPR006592">
    <property type="entry name" value="RNA_pol_N"/>
</dbReference>
<feature type="compositionally biased region" description="Acidic residues" evidence="13">
    <location>
        <begin position="1606"/>
        <end position="1621"/>
    </location>
</feature>
<dbReference type="GO" id="GO:0003899">
    <property type="term" value="F:DNA-directed RNA polymerase activity"/>
    <property type="evidence" value="ECO:0007669"/>
    <property type="project" value="UniProtKB-EC"/>
</dbReference>
<feature type="region of interest" description="Disordered" evidence="13">
    <location>
        <begin position="1960"/>
        <end position="2051"/>
    </location>
</feature>
<dbReference type="Pfam" id="PF04998">
    <property type="entry name" value="RNA_pol_Rpb1_5"/>
    <property type="match status" value="1"/>
</dbReference>
<evidence type="ECO:0000256" key="6">
    <source>
        <dbReference type="ARBA" id="ARBA00022695"/>
    </source>
</evidence>
<keyword evidence="4" id="KW-0240">DNA-directed RNA polymerase</keyword>
<evidence type="ECO:0000256" key="9">
    <source>
        <dbReference type="ARBA" id="ARBA00022842"/>
    </source>
</evidence>
<keyword evidence="9" id="KW-0460">Magnesium</keyword>
<dbReference type="GO" id="GO:0003677">
    <property type="term" value="F:DNA binding"/>
    <property type="evidence" value="ECO:0007669"/>
    <property type="project" value="InterPro"/>
</dbReference>
<evidence type="ECO:0000313" key="16">
    <source>
        <dbReference type="Proteomes" id="UP000467700"/>
    </source>
</evidence>
<dbReference type="SUPFAM" id="SSF64484">
    <property type="entry name" value="beta and beta-prime subunits of DNA dependent RNA-polymerase"/>
    <property type="match status" value="1"/>
</dbReference>
<dbReference type="Pfam" id="PF04983">
    <property type="entry name" value="RNA_pol_Rpb1_3"/>
    <property type="match status" value="1"/>
</dbReference>
<evidence type="ECO:0000256" key="11">
    <source>
        <dbReference type="ARBA" id="ARBA00023242"/>
    </source>
</evidence>
<feature type="region of interest" description="Disordered" evidence="13">
    <location>
        <begin position="293"/>
        <end position="317"/>
    </location>
</feature>
<name>A0A8S0VQD7_CYCAE</name>
<evidence type="ECO:0000259" key="14">
    <source>
        <dbReference type="SMART" id="SM00663"/>
    </source>
</evidence>
<evidence type="ECO:0000256" key="13">
    <source>
        <dbReference type="SAM" id="MobiDB-lite"/>
    </source>
</evidence>
<keyword evidence="16" id="KW-1185">Reference proteome</keyword>
<dbReference type="OrthoDB" id="270392at2759"/>
<feature type="region of interest" description="Disordered" evidence="13">
    <location>
        <begin position="1890"/>
        <end position="1913"/>
    </location>
</feature>
<feature type="domain" description="RNA polymerase N-terminal" evidence="14">
    <location>
        <begin position="534"/>
        <end position="876"/>
    </location>
</feature>
<evidence type="ECO:0000256" key="3">
    <source>
        <dbReference type="ARBA" id="ARBA00012418"/>
    </source>
</evidence>
<dbReference type="InterPro" id="IPR007066">
    <property type="entry name" value="RNA_pol_Rpb1_3"/>
</dbReference>
<evidence type="ECO:0000256" key="5">
    <source>
        <dbReference type="ARBA" id="ARBA00022679"/>
    </source>
</evidence>
<feature type="region of interest" description="Disordered" evidence="13">
    <location>
        <begin position="1552"/>
        <end position="1621"/>
    </location>
</feature>